<gene>
    <name evidence="1" type="ORF">BRAPAZ1V2_A06P21030.2</name>
</gene>
<dbReference type="AlphaFoldDB" id="A0A8D9G5H4"/>
<feature type="non-terminal residue" evidence="1">
    <location>
        <position position="1"/>
    </location>
</feature>
<name>A0A8D9G5H4_BRACM</name>
<organism evidence="1 2">
    <name type="scientific">Brassica campestris</name>
    <name type="common">Field mustard</name>
    <dbReference type="NCBI Taxonomy" id="3711"/>
    <lineage>
        <taxon>Eukaryota</taxon>
        <taxon>Viridiplantae</taxon>
        <taxon>Streptophyta</taxon>
        <taxon>Embryophyta</taxon>
        <taxon>Tracheophyta</taxon>
        <taxon>Spermatophyta</taxon>
        <taxon>Magnoliopsida</taxon>
        <taxon>eudicotyledons</taxon>
        <taxon>Gunneridae</taxon>
        <taxon>Pentapetalae</taxon>
        <taxon>rosids</taxon>
        <taxon>malvids</taxon>
        <taxon>Brassicales</taxon>
        <taxon>Brassicaceae</taxon>
        <taxon>Brassiceae</taxon>
        <taxon>Brassica</taxon>
    </lineage>
</organism>
<dbReference type="Gramene" id="A06p21030.2_BraZ1">
    <property type="protein sequence ID" value="A06p21030.2_BraZ1.CDS.1"/>
    <property type="gene ID" value="A06g21030.2_BraZ1"/>
</dbReference>
<dbReference type="EMBL" id="LS974622">
    <property type="protein sequence ID" value="CAG7869863.1"/>
    <property type="molecule type" value="Genomic_DNA"/>
</dbReference>
<evidence type="ECO:0000313" key="1">
    <source>
        <dbReference type="EMBL" id="CAG7869863.1"/>
    </source>
</evidence>
<accession>A0A8D9G5H4</accession>
<protein>
    <submittedName>
        <fullName evidence="1">Uncharacterized protein</fullName>
    </submittedName>
</protein>
<reference evidence="1 2" key="1">
    <citation type="submission" date="2021-07" db="EMBL/GenBank/DDBJ databases">
        <authorList>
            <consortium name="Genoscope - CEA"/>
            <person name="William W."/>
        </authorList>
    </citation>
    <scope>NUCLEOTIDE SEQUENCE [LARGE SCALE GENOMIC DNA]</scope>
</reference>
<dbReference type="Proteomes" id="UP000694005">
    <property type="component" value="Chromosome A06"/>
</dbReference>
<evidence type="ECO:0000313" key="2">
    <source>
        <dbReference type="Proteomes" id="UP000694005"/>
    </source>
</evidence>
<sequence length="67" mass="7424">SIGTSSKQRDPLAREVIGRSHAQVSSGVFGVPSISFLVSVEVLERDPVPVCFRWIFRLDLRRNRAAG</sequence>
<proteinExistence type="predicted"/>